<accession>A0AAD6RXS7</accession>
<evidence type="ECO:0000313" key="1">
    <source>
        <dbReference type="EMBL" id="KAJ7017219.1"/>
    </source>
</evidence>
<name>A0AAD6RXS7_9AGAR</name>
<reference evidence="1" key="1">
    <citation type="submission" date="2023-03" db="EMBL/GenBank/DDBJ databases">
        <title>Massive genome expansion in bonnet fungi (Mycena s.s.) driven by repeated elements and novel gene families across ecological guilds.</title>
        <authorList>
            <consortium name="Lawrence Berkeley National Laboratory"/>
            <person name="Harder C.B."/>
            <person name="Miyauchi S."/>
            <person name="Viragh M."/>
            <person name="Kuo A."/>
            <person name="Thoen E."/>
            <person name="Andreopoulos B."/>
            <person name="Lu D."/>
            <person name="Skrede I."/>
            <person name="Drula E."/>
            <person name="Henrissat B."/>
            <person name="Morin E."/>
            <person name="Kohler A."/>
            <person name="Barry K."/>
            <person name="LaButti K."/>
            <person name="Morin E."/>
            <person name="Salamov A."/>
            <person name="Lipzen A."/>
            <person name="Mereny Z."/>
            <person name="Hegedus B."/>
            <person name="Baldrian P."/>
            <person name="Stursova M."/>
            <person name="Weitz H."/>
            <person name="Taylor A."/>
            <person name="Grigoriev I.V."/>
            <person name="Nagy L.G."/>
            <person name="Martin F."/>
            <person name="Kauserud H."/>
        </authorList>
    </citation>
    <scope>NUCLEOTIDE SEQUENCE</scope>
    <source>
        <strain evidence="1">CBHHK200</strain>
    </source>
</reference>
<keyword evidence="2" id="KW-1185">Reference proteome</keyword>
<comment type="caution">
    <text evidence="1">The sequence shown here is derived from an EMBL/GenBank/DDBJ whole genome shotgun (WGS) entry which is preliminary data.</text>
</comment>
<dbReference type="Proteomes" id="UP001218188">
    <property type="component" value="Unassembled WGS sequence"/>
</dbReference>
<organism evidence="1 2">
    <name type="scientific">Mycena alexandri</name>
    <dbReference type="NCBI Taxonomy" id="1745969"/>
    <lineage>
        <taxon>Eukaryota</taxon>
        <taxon>Fungi</taxon>
        <taxon>Dikarya</taxon>
        <taxon>Basidiomycota</taxon>
        <taxon>Agaricomycotina</taxon>
        <taxon>Agaricomycetes</taxon>
        <taxon>Agaricomycetidae</taxon>
        <taxon>Agaricales</taxon>
        <taxon>Marasmiineae</taxon>
        <taxon>Mycenaceae</taxon>
        <taxon>Mycena</taxon>
    </lineage>
</organism>
<dbReference type="AlphaFoldDB" id="A0AAD6RXS7"/>
<gene>
    <name evidence="1" type="ORF">C8F04DRAFT_979745</name>
</gene>
<protein>
    <submittedName>
        <fullName evidence="1">Uncharacterized protein</fullName>
    </submittedName>
</protein>
<proteinExistence type="predicted"/>
<dbReference type="EMBL" id="JARJCM010000424">
    <property type="protein sequence ID" value="KAJ7017219.1"/>
    <property type="molecule type" value="Genomic_DNA"/>
</dbReference>
<sequence>MINLLQLLDPQALLRVPYKRDFTPDTELRKQITRYFSEFLGQRPKAIEPLLPDVMPSFGKLRIEDGDSIRSASASGISSSAERDMSFVRVYEWQTQISYGQLERVVDCLLPKDKTLGRVSGKRRLLAIIHPCKNTRGKDASLERTGYTELANILVTDLQSVVAVVGRVKTRGKWLIVDRTGGLIHPQFVQDEEADTDSL</sequence>
<evidence type="ECO:0000313" key="2">
    <source>
        <dbReference type="Proteomes" id="UP001218188"/>
    </source>
</evidence>